<proteinExistence type="inferred from homology"/>
<feature type="domain" description="DnaD N-terminal" evidence="4">
    <location>
        <begin position="16"/>
        <end position="109"/>
    </location>
</feature>
<dbReference type="EMBL" id="JAJIAO010000001">
    <property type="protein sequence ID" value="MCK8624130.1"/>
    <property type="molecule type" value="Genomic_DNA"/>
</dbReference>
<dbReference type="PANTHER" id="PTHR37293">
    <property type="entry name" value="PHAGE REPLICATION PROTEIN-RELATED"/>
    <property type="match status" value="1"/>
</dbReference>
<evidence type="ECO:0000313" key="5">
    <source>
        <dbReference type="EMBL" id="MCK8624130.1"/>
    </source>
</evidence>
<organism evidence="5 6">
    <name type="scientific">Apilactobacillus xinyiensis</name>
    <dbReference type="NCBI Taxonomy" id="2841032"/>
    <lineage>
        <taxon>Bacteria</taxon>
        <taxon>Bacillati</taxon>
        <taxon>Bacillota</taxon>
        <taxon>Bacilli</taxon>
        <taxon>Lactobacillales</taxon>
        <taxon>Lactobacillaceae</taxon>
        <taxon>Apilactobacillus</taxon>
    </lineage>
</organism>
<feature type="domain" description="DnaB/C C-terminal" evidence="3">
    <location>
        <begin position="146"/>
        <end position="216"/>
    </location>
</feature>
<dbReference type="SUPFAM" id="SSF158499">
    <property type="entry name" value="DnaD domain-like"/>
    <property type="match status" value="1"/>
</dbReference>
<keyword evidence="6" id="KW-1185">Reference proteome</keyword>
<dbReference type="Gene3D" id="1.10.10.630">
    <property type="entry name" value="DnaD domain-like"/>
    <property type="match status" value="1"/>
</dbReference>
<dbReference type="Pfam" id="PF07261">
    <property type="entry name" value="DnaB_2"/>
    <property type="match status" value="1"/>
</dbReference>
<feature type="region of interest" description="Disordered" evidence="2">
    <location>
        <begin position="226"/>
        <end position="248"/>
    </location>
</feature>
<dbReference type="InterPro" id="IPR053162">
    <property type="entry name" value="DnaD"/>
</dbReference>
<dbReference type="InterPro" id="IPR036388">
    <property type="entry name" value="WH-like_DNA-bd_sf"/>
</dbReference>
<evidence type="ECO:0000259" key="4">
    <source>
        <dbReference type="Pfam" id="PF21984"/>
    </source>
</evidence>
<dbReference type="RefSeq" id="WP_220727983.1">
    <property type="nucleotide sequence ID" value="NZ_BPLM01000004.1"/>
</dbReference>
<accession>A0ABT0HZW6</accession>
<name>A0ABT0HZW6_9LACO</name>
<dbReference type="InterPro" id="IPR053843">
    <property type="entry name" value="DnaD_N"/>
</dbReference>
<dbReference type="Pfam" id="PF21984">
    <property type="entry name" value="DnaD_N"/>
    <property type="match status" value="1"/>
</dbReference>
<dbReference type="PANTHER" id="PTHR37293:SF6">
    <property type="entry name" value="DNA REPLICATION PROTEIN DNAD"/>
    <property type="match status" value="1"/>
</dbReference>
<protein>
    <submittedName>
        <fullName evidence="5">DnaD domain protein</fullName>
    </submittedName>
</protein>
<dbReference type="InterPro" id="IPR034829">
    <property type="entry name" value="DnaD-like_sf"/>
</dbReference>
<dbReference type="InterPro" id="IPR006343">
    <property type="entry name" value="DnaB/C_C"/>
</dbReference>
<comment type="caution">
    <text evidence="5">The sequence shown here is derived from an EMBL/GenBank/DDBJ whole genome shotgun (WGS) entry which is preliminary data.</text>
</comment>
<dbReference type="Gene3D" id="1.10.10.10">
    <property type="entry name" value="Winged helix-like DNA-binding domain superfamily/Winged helix DNA-binding domain"/>
    <property type="match status" value="1"/>
</dbReference>
<evidence type="ECO:0000313" key="6">
    <source>
        <dbReference type="Proteomes" id="UP001522905"/>
    </source>
</evidence>
<evidence type="ECO:0000256" key="2">
    <source>
        <dbReference type="SAM" id="MobiDB-lite"/>
    </source>
</evidence>
<gene>
    <name evidence="5" type="ORF">LNP07_01145</name>
</gene>
<sequence length="248" mass="28951">MDNFAKRIIDDGQTSISNLLLSKYASLGMNNEEFVIYLQIKSFIDRGNRFPDIEIISNNTGIDKNHIYEILHNLIKNKIMQIKTIELSNGKTSDVYDFSLLYDKLANLDYDSNDNELVNKNSINNVAKSIRTDSDDTDKLERKDVFQKIEQEFGRSLSPIELETISQWIDSDDYSFEMILLALKESVLNQVRSLKYMDRILLNWEKSNIRTPYEVEMNRKKRNEVAYKKNSTNKKVEQGPDIPIFKLD</sequence>
<evidence type="ECO:0000259" key="3">
    <source>
        <dbReference type="Pfam" id="PF07261"/>
    </source>
</evidence>
<reference evidence="5 6" key="1">
    <citation type="submission" date="2021-11" db="EMBL/GenBank/DDBJ databases">
        <title>Comparative genomics of bee honey and flower isolates.</title>
        <authorList>
            <person name="Bechtner J.D."/>
            <person name="Gallus M.K."/>
            <person name="Ehrmann M."/>
        </authorList>
    </citation>
    <scope>NUCLEOTIDE SEQUENCE [LARGE SCALE GENOMIC DNA]</scope>
    <source>
        <strain evidence="5 6">M161</strain>
    </source>
</reference>
<comment type="similarity">
    <text evidence="1">Belongs to the DnaB/DnaD family.</text>
</comment>
<dbReference type="NCBIfam" id="TIGR01446">
    <property type="entry name" value="DnaD_dom"/>
    <property type="match status" value="1"/>
</dbReference>
<dbReference type="Proteomes" id="UP001522905">
    <property type="component" value="Unassembled WGS sequence"/>
</dbReference>
<evidence type="ECO:0000256" key="1">
    <source>
        <dbReference type="ARBA" id="ARBA00093462"/>
    </source>
</evidence>